<dbReference type="InterPro" id="IPR036010">
    <property type="entry name" value="2Fe-2S_ferredoxin-like_sf"/>
</dbReference>
<dbReference type="PANTHER" id="PTHR44379">
    <property type="entry name" value="OXIDOREDUCTASE WITH IRON-SULFUR SUBUNIT"/>
    <property type="match status" value="1"/>
</dbReference>
<evidence type="ECO:0000256" key="1">
    <source>
        <dbReference type="ARBA" id="ARBA00022714"/>
    </source>
</evidence>
<feature type="domain" description="[2Fe-2S]-binding" evidence="5">
    <location>
        <begin position="97"/>
        <end position="166"/>
    </location>
</feature>
<dbReference type="GO" id="GO:0046872">
    <property type="term" value="F:metal ion binding"/>
    <property type="evidence" value="ECO:0007669"/>
    <property type="project" value="UniProtKB-KW"/>
</dbReference>
<dbReference type="Proteomes" id="UP000076830">
    <property type="component" value="Chromosome"/>
</dbReference>
<evidence type="ECO:0000256" key="3">
    <source>
        <dbReference type="ARBA" id="ARBA00023004"/>
    </source>
</evidence>
<dbReference type="STRING" id="1300342.I596_2741"/>
<proteinExistence type="predicted"/>
<dbReference type="Gene3D" id="3.10.20.30">
    <property type="match status" value="1"/>
</dbReference>
<dbReference type="InterPro" id="IPR012675">
    <property type="entry name" value="Beta-grasp_dom_sf"/>
</dbReference>
<dbReference type="OrthoDB" id="9775084at2"/>
<dbReference type="InterPro" id="IPR036884">
    <property type="entry name" value="2Fe-2S-bd_dom_sf"/>
</dbReference>
<dbReference type="KEGG" id="dko:I596_2741"/>
<dbReference type="PANTHER" id="PTHR44379:SF2">
    <property type="entry name" value="BLR6218 PROTEIN"/>
    <property type="match status" value="1"/>
</dbReference>
<protein>
    <submittedName>
        <fullName evidence="6">(2Fe-2S)-binding protein</fullName>
    </submittedName>
</protein>
<keyword evidence="3" id="KW-0408">Iron</keyword>
<dbReference type="SUPFAM" id="SSF54292">
    <property type="entry name" value="2Fe-2S ferredoxin-like"/>
    <property type="match status" value="1"/>
</dbReference>
<accession>A0A167H3I7</accession>
<keyword evidence="2" id="KW-0479">Metal-binding</keyword>
<keyword evidence="7" id="KW-1185">Reference proteome</keyword>
<dbReference type="EMBL" id="CP015249">
    <property type="protein sequence ID" value="ANB18736.1"/>
    <property type="molecule type" value="Genomic_DNA"/>
</dbReference>
<dbReference type="AlphaFoldDB" id="A0A167H3I7"/>
<dbReference type="SUPFAM" id="SSF47741">
    <property type="entry name" value="CO dehydrogenase ISP C-domain like"/>
    <property type="match status" value="1"/>
</dbReference>
<keyword evidence="4" id="KW-0411">Iron-sulfur</keyword>
<evidence type="ECO:0000256" key="4">
    <source>
        <dbReference type="ARBA" id="ARBA00023014"/>
    </source>
</evidence>
<dbReference type="GO" id="GO:0016491">
    <property type="term" value="F:oxidoreductase activity"/>
    <property type="evidence" value="ECO:0007669"/>
    <property type="project" value="InterPro"/>
</dbReference>
<dbReference type="InterPro" id="IPR051452">
    <property type="entry name" value="Diverse_Oxidoreductases"/>
</dbReference>
<evidence type="ECO:0000259" key="5">
    <source>
        <dbReference type="Pfam" id="PF01799"/>
    </source>
</evidence>
<dbReference type="InterPro" id="IPR002888">
    <property type="entry name" value="2Fe-2S-bd"/>
</dbReference>
<dbReference type="RefSeq" id="WP_083965558.1">
    <property type="nucleotide sequence ID" value="NZ_CP015249.1"/>
</dbReference>
<sequence>MQDTTQRLANARDRQIKPIDADAIPLTVNGKPYFHGGDPEMPLVWFLRDVLRLTGTKAGGCGDGGDCGGICTLLVEGRAVRACRTPMKQLAGKRVVTIEGLQEGALHPVQQAWIEEDVSPTGYAQPAAIMAAVGLLMRNHRPGEEDLARIAVLCRDGSYPRMRKAILRAAELMRAADA</sequence>
<evidence type="ECO:0000313" key="7">
    <source>
        <dbReference type="Proteomes" id="UP000076830"/>
    </source>
</evidence>
<dbReference type="Gene3D" id="1.10.150.120">
    <property type="entry name" value="[2Fe-2S]-binding domain"/>
    <property type="match status" value="1"/>
</dbReference>
<organism evidence="6 7">
    <name type="scientific">Dokdonella koreensis DS-123</name>
    <dbReference type="NCBI Taxonomy" id="1300342"/>
    <lineage>
        <taxon>Bacteria</taxon>
        <taxon>Pseudomonadati</taxon>
        <taxon>Pseudomonadota</taxon>
        <taxon>Gammaproteobacteria</taxon>
        <taxon>Lysobacterales</taxon>
        <taxon>Rhodanobacteraceae</taxon>
        <taxon>Dokdonella</taxon>
    </lineage>
</organism>
<evidence type="ECO:0000313" key="6">
    <source>
        <dbReference type="EMBL" id="ANB18736.1"/>
    </source>
</evidence>
<gene>
    <name evidence="6" type="ORF">I596_2741</name>
</gene>
<reference evidence="6 7" key="1">
    <citation type="submission" date="2016-04" db="EMBL/GenBank/DDBJ databases">
        <title>Complete genome sequence of Dokdonella koreensis DS-123T.</title>
        <authorList>
            <person name="Kim J.F."/>
            <person name="Lee H."/>
            <person name="Kwak M.-J."/>
        </authorList>
    </citation>
    <scope>NUCLEOTIDE SEQUENCE [LARGE SCALE GENOMIC DNA]</scope>
    <source>
        <strain evidence="6 7">DS-123</strain>
    </source>
</reference>
<name>A0A167H3I7_9GAMM</name>
<evidence type="ECO:0000256" key="2">
    <source>
        <dbReference type="ARBA" id="ARBA00022723"/>
    </source>
</evidence>
<keyword evidence="1" id="KW-0001">2Fe-2S</keyword>
<dbReference type="Pfam" id="PF01799">
    <property type="entry name" value="Fer2_2"/>
    <property type="match status" value="1"/>
</dbReference>
<dbReference type="GO" id="GO:0051537">
    <property type="term" value="F:2 iron, 2 sulfur cluster binding"/>
    <property type="evidence" value="ECO:0007669"/>
    <property type="project" value="UniProtKB-KW"/>
</dbReference>